<sequence>MEAYLASTQPTQANKITTSCEICSGPYDTHDCMEDPEQACVDYASLHTNDMGGMSTDSDTEEDNLSTNARDFNLGGMVKGNEGVMEQGKEENEMEANIEVDVEIEEEESEFETDEEVEEMIKEEKDKGDGENFNSFPTMEELTHHEWLLNNP</sequence>
<keyword evidence="3" id="KW-1185">Reference proteome</keyword>
<evidence type="ECO:0000313" key="2">
    <source>
        <dbReference type="EMBL" id="GJT61477.1"/>
    </source>
</evidence>
<gene>
    <name evidence="2" type="ORF">Tco_1005010</name>
</gene>
<protein>
    <submittedName>
        <fullName evidence="2">Uncharacterized protein</fullName>
    </submittedName>
</protein>
<feature type="compositionally biased region" description="Basic and acidic residues" evidence="1">
    <location>
        <begin position="119"/>
        <end position="130"/>
    </location>
</feature>
<proteinExistence type="predicted"/>
<feature type="compositionally biased region" description="Acidic residues" evidence="1">
    <location>
        <begin position="105"/>
        <end position="118"/>
    </location>
</feature>
<name>A0ABQ5FFZ7_9ASTR</name>
<evidence type="ECO:0000256" key="1">
    <source>
        <dbReference type="SAM" id="MobiDB-lite"/>
    </source>
</evidence>
<dbReference type="EMBL" id="BQNB010017291">
    <property type="protein sequence ID" value="GJT61477.1"/>
    <property type="molecule type" value="Genomic_DNA"/>
</dbReference>
<accession>A0ABQ5FFZ7</accession>
<dbReference type="Proteomes" id="UP001151760">
    <property type="component" value="Unassembled WGS sequence"/>
</dbReference>
<feature type="region of interest" description="Disordered" evidence="1">
    <location>
        <begin position="51"/>
        <end position="80"/>
    </location>
</feature>
<reference evidence="2" key="2">
    <citation type="submission" date="2022-01" db="EMBL/GenBank/DDBJ databases">
        <authorList>
            <person name="Yamashiro T."/>
            <person name="Shiraishi A."/>
            <person name="Satake H."/>
            <person name="Nakayama K."/>
        </authorList>
    </citation>
    <scope>NUCLEOTIDE SEQUENCE</scope>
</reference>
<reference evidence="2" key="1">
    <citation type="journal article" date="2022" name="Int. J. Mol. Sci.">
        <title>Draft Genome of Tanacetum Coccineum: Genomic Comparison of Closely Related Tanacetum-Family Plants.</title>
        <authorList>
            <person name="Yamashiro T."/>
            <person name="Shiraishi A."/>
            <person name="Nakayama K."/>
            <person name="Satake H."/>
        </authorList>
    </citation>
    <scope>NUCLEOTIDE SEQUENCE</scope>
</reference>
<feature type="region of interest" description="Disordered" evidence="1">
    <location>
        <begin position="105"/>
        <end position="139"/>
    </location>
</feature>
<evidence type="ECO:0000313" key="3">
    <source>
        <dbReference type="Proteomes" id="UP001151760"/>
    </source>
</evidence>
<comment type="caution">
    <text evidence="2">The sequence shown here is derived from an EMBL/GenBank/DDBJ whole genome shotgun (WGS) entry which is preliminary data.</text>
</comment>
<organism evidence="2 3">
    <name type="scientific">Tanacetum coccineum</name>
    <dbReference type="NCBI Taxonomy" id="301880"/>
    <lineage>
        <taxon>Eukaryota</taxon>
        <taxon>Viridiplantae</taxon>
        <taxon>Streptophyta</taxon>
        <taxon>Embryophyta</taxon>
        <taxon>Tracheophyta</taxon>
        <taxon>Spermatophyta</taxon>
        <taxon>Magnoliopsida</taxon>
        <taxon>eudicotyledons</taxon>
        <taxon>Gunneridae</taxon>
        <taxon>Pentapetalae</taxon>
        <taxon>asterids</taxon>
        <taxon>campanulids</taxon>
        <taxon>Asterales</taxon>
        <taxon>Asteraceae</taxon>
        <taxon>Asteroideae</taxon>
        <taxon>Anthemideae</taxon>
        <taxon>Anthemidinae</taxon>
        <taxon>Tanacetum</taxon>
    </lineage>
</organism>